<evidence type="ECO:0000313" key="2">
    <source>
        <dbReference type="Proteomes" id="UP000254259"/>
    </source>
</evidence>
<reference evidence="1 2" key="1">
    <citation type="submission" date="2018-01" db="EMBL/GenBank/DDBJ databases">
        <authorList>
            <person name="Clerissi C."/>
        </authorList>
    </citation>
    <scope>NUCLEOTIDE SEQUENCE [LARGE SCALE GENOMIC DNA]</scope>
    <source>
        <strain evidence="1">Cupriavidus taiwanensis SWF 66322</strain>
        <plasmid evidence="2">cbm2636_mp</plasmid>
    </source>
</reference>
<proteinExistence type="predicted"/>
<dbReference type="Proteomes" id="UP000254259">
    <property type="component" value="Plasmid CBM2636_mp"/>
</dbReference>
<evidence type="ECO:0000313" key="1">
    <source>
        <dbReference type="EMBL" id="SPD66965.1"/>
    </source>
</evidence>
<dbReference type="AlphaFoldDB" id="A0A9Q7XTR6"/>
<protein>
    <submittedName>
        <fullName evidence="1">Uncharacterized protein</fullName>
    </submittedName>
</protein>
<name>A0A9Q7XTR6_9BURK</name>
<accession>A0A9Q7XTR6</accession>
<keyword evidence="1" id="KW-0614">Plasmid</keyword>
<dbReference type="EMBL" id="LT984814">
    <property type="protein sequence ID" value="SPD66965.1"/>
    <property type="molecule type" value="Genomic_DNA"/>
</dbReference>
<organism evidence="1 2">
    <name type="scientific">Cupriavidus taiwanensis</name>
    <dbReference type="NCBI Taxonomy" id="164546"/>
    <lineage>
        <taxon>Bacteria</taxon>
        <taxon>Pseudomonadati</taxon>
        <taxon>Pseudomonadota</taxon>
        <taxon>Betaproteobacteria</taxon>
        <taxon>Burkholderiales</taxon>
        <taxon>Burkholderiaceae</taxon>
        <taxon>Cupriavidus</taxon>
    </lineage>
</organism>
<gene>
    <name evidence="1" type="ORF">CBM2636_MP10601</name>
</gene>
<sequence length="72" mass="7975">MADVERALHLRQFPHRFSSDDGAPTMPCGITPYFISTILFNPLVDSYVFSPTIFHTYFGAVSGAVAQCPFFA</sequence>
<geneLocation type="plasmid" evidence="2">
    <name>cbm2636_mp</name>
</geneLocation>